<evidence type="ECO:0000256" key="1">
    <source>
        <dbReference type="ARBA" id="ARBA00004571"/>
    </source>
</evidence>
<dbReference type="AlphaFoldDB" id="A0A5C8JM22"/>
<protein>
    <submittedName>
        <fullName evidence="12">TonB-dependent receptor</fullName>
    </submittedName>
</protein>
<comment type="similarity">
    <text evidence="8 9">Belongs to the TonB-dependent receptor family.</text>
</comment>
<keyword evidence="4 8" id="KW-0812">Transmembrane</keyword>
<dbReference type="Gene3D" id="2.170.130.10">
    <property type="entry name" value="TonB-dependent receptor, plug domain"/>
    <property type="match status" value="1"/>
</dbReference>
<keyword evidence="6 8" id="KW-0472">Membrane</keyword>
<gene>
    <name evidence="12" type="ORF">FVR03_14870</name>
</gene>
<evidence type="ECO:0000256" key="8">
    <source>
        <dbReference type="PROSITE-ProRule" id="PRU01360"/>
    </source>
</evidence>
<name>A0A5C8JM22_9BACT</name>
<evidence type="ECO:0000313" key="13">
    <source>
        <dbReference type="Proteomes" id="UP000321926"/>
    </source>
</evidence>
<evidence type="ECO:0000256" key="7">
    <source>
        <dbReference type="ARBA" id="ARBA00023237"/>
    </source>
</evidence>
<accession>A0A5C8JM22</accession>
<evidence type="ECO:0000259" key="11">
    <source>
        <dbReference type="Pfam" id="PF07715"/>
    </source>
</evidence>
<evidence type="ECO:0000256" key="4">
    <source>
        <dbReference type="ARBA" id="ARBA00022692"/>
    </source>
</evidence>
<dbReference type="OrthoDB" id="9768177at2"/>
<feature type="domain" description="TonB-dependent receptor plug" evidence="11">
    <location>
        <begin position="126"/>
        <end position="231"/>
    </location>
</feature>
<dbReference type="Pfam" id="PF13715">
    <property type="entry name" value="CarbopepD_reg_2"/>
    <property type="match status" value="1"/>
</dbReference>
<keyword evidence="7 8" id="KW-0998">Cell outer membrane</keyword>
<dbReference type="InterPro" id="IPR039426">
    <property type="entry name" value="TonB-dep_rcpt-like"/>
</dbReference>
<evidence type="ECO:0000256" key="9">
    <source>
        <dbReference type="RuleBase" id="RU003357"/>
    </source>
</evidence>
<dbReference type="Proteomes" id="UP000321926">
    <property type="component" value="Unassembled WGS sequence"/>
</dbReference>
<dbReference type="InterPro" id="IPR008969">
    <property type="entry name" value="CarboxyPept-like_regulatory"/>
</dbReference>
<dbReference type="Pfam" id="PF07715">
    <property type="entry name" value="Plug"/>
    <property type="match status" value="1"/>
</dbReference>
<dbReference type="NCBIfam" id="TIGR04056">
    <property type="entry name" value="OMP_RagA_SusC"/>
    <property type="match status" value="1"/>
</dbReference>
<dbReference type="FunFam" id="2.170.130.10:FF:000008">
    <property type="entry name" value="SusC/RagA family TonB-linked outer membrane protein"/>
    <property type="match status" value="1"/>
</dbReference>
<dbReference type="InterPro" id="IPR000531">
    <property type="entry name" value="Beta-barrel_TonB"/>
</dbReference>
<dbReference type="Gene3D" id="2.60.40.1120">
    <property type="entry name" value="Carboxypeptidase-like, regulatory domain"/>
    <property type="match status" value="1"/>
</dbReference>
<dbReference type="GO" id="GO:0009279">
    <property type="term" value="C:cell outer membrane"/>
    <property type="evidence" value="ECO:0007669"/>
    <property type="project" value="UniProtKB-SubCell"/>
</dbReference>
<dbReference type="EMBL" id="VRTY01000057">
    <property type="protein sequence ID" value="TXK37684.1"/>
    <property type="molecule type" value="Genomic_DNA"/>
</dbReference>
<organism evidence="12 13">
    <name type="scientific">Pontibacter qinzhouensis</name>
    <dbReference type="NCBI Taxonomy" id="2603253"/>
    <lineage>
        <taxon>Bacteria</taxon>
        <taxon>Pseudomonadati</taxon>
        <taxon>Bacteroidota</taxon>
        <taxon>Cytophagia</taxon>
        <taxon>Cytophagales</taxon>
        <taxon>Hymenobacteraceae</taxon>
        <taxon>Pontibacter</taxon>
    </lineage>
</organism>
<dbReference type="SUPFAM" id="SSF56935">
    <property type="entry name" value="Porins"/>
    <property type="match status" value="1"/>
</dbReference>
<feature type="domain" description="TonB-dependent receptor-like beta-barrel" evidence="10">
    <location>
        <begin position="400"/>
        <end position="1036"/>
    </location>
</feature>
<dbReference type="InterPro" id="IPR036942">
    <property type="entry name" value="Beta-barrel_TonB_sf"/>
</dbReference>
<dbReference type="Pfam" id="PF00593">
    <property type="entry name" value="TonB_dep_Rec_b-barrel"/>
    <property type="match status" value="1"/>
</dbReference>
<proteinExistence type="inferred from homology"/>
<evidence type="ECO:0000256" key="3">
    <source>
        <dbReference type="ARBA" id="ARBA00022452"/>
    </source>
</evidence>
<comment type="caution">
    <text evidence="12">The sequence shown here is derived from an EMBL/GenBank/DDBJ whole genome shotgun (WGS) entry which is preliminary data.</text>
</comment>
<evidence type="ECO:0000256" key="6">
    <source>
        <dbReference type="ARBA" id="ARBA00023136"/>
    </source>
</evidence>
<reference evidence="12 13" key="1">
    <citation type="submission" date="2019-08" db="EMBL/GenBank/DDBJ databases">
        <authorList>
            <person name="Shi S."/>
        </authorList>
    </citation>
    <scope>NUCLEOTIDE SEQUENCE [LARGE SCALE GENOMIC DNA]</scope>
    <source>
        <strain evidence="12 13">GY10130</strain>
    </source>
</reference>
<sequence>MNKILQDFKMPFPLLIWLMLTLLAPTDLLAQGQVVTGKITDKTGEGVPGATIFEKGSPSNGTATDVDGKFTLSVAANATLVVSSVGYLKQEVKVGNRSLVDVVLESDNKALEEVVVIGYGSATTMAELTGSVSSVSGRTLARVPVASAAEALQGKAAGVQVTTTDGAPGSEVNIRIRGGTSVTQSNAPLFIVDGFPVDNINDIPPTDIQTIDILKDASLTAIYGARGGNGVVVVTTKSAQSGKLKINFNHNTQVRTLARKMDLMDPYEFVKIQYEGVVGNNANRQRFRGNFGNPADFSLYKRFEGNDWQDEILGGSPLSHMYNLTLSGGSQNLRFNTSITHHDENGVLIGSGVSRTNVNTKISADISKKVKVLLNPRLTYRQDRGAGADAVGGGGIINVLRYRPTNGIRDYSYLPAEDIDPEDERFFAYTNPKGDIDQNYLRGNRYEFTNQASVEWNIVQGLILRTLGTQYMAYNFTDRFWGDLTSDARNNNGLPLAELTTQRRNRYGWSNTLEYKASIDKHNYTFLVGQEIQSTEQFTNSNRSRYFPKAVQPERALRNMGLGTPWQATSSITSPERLSSFFGQANYNFERKYLLSLTYRADGSTKFAPGNQWGHFPAISGAWVLTNEEFLANQNLFSQLKIRAALGRAGNNRITDDMWRYQYEVSATGGPGWGEANESGFEYYVNAGNRTFPNPNIKWETTLTRNLALDIEMFDGRLTVTPEAYWNTTTDLLYLSNIPTVSGYTRQMQNIGQVTNRGFDLTVNAQIIKQTNAFLNGILTFGANKTRIDRLNGTEDVLWMTSDRWNSSDFDYMLRVGDQLGLIYGYVYDGIYGFDEFDLVQNNWVAKPGTVNNDALFGTQPGRPKFKNFVDEEGASNIVNDNDKVVIGNTNPKFSGGFNLSGGWGNFDISANFFGMYGFSVNNATRYTLSSFENNNNNYFNILPEFNEDRRWRYADDVYGDRMVSNNLYTDQYQQVNANAEIFNPVDIGKRVTHSYFIEDGSFLRLQDLTLGYTLPQKAMDRLKVGNIRVFVSGFNLFLWTKYSGFDPEVDVQTGLTPGIDYNRYPRSRNFVAGFNITL</sequence>
<dbReference type="InterPro" id="IPR023997">
    <property type="entry name" value="TonB-dep_OMP_SusC/RagA_CS"/>
</dbReference>
<comment type="subcellular location">
    <subcellularLocation>
        <location evidence="1 8">Cell outer membrane</location>
        <topology evidence="1 8">Multi-pass membrane protein</topology>
    </subcellularLocation>
</comment>
<keyword evidence="12" id="KW-0675">Receptor</keyword>
<dbReference type="InterPro" id="IPR012910">
    <property type="entry name" value="Plug_dom"/>
</dbReference>
<dbReference type="SUPFAM" id="SSF49464">
    <property type="entry name" value="Carboxypeptidase regulatory domain-like"/>
    <property type="match status" value="1"/>
</dbReference>
<evidence type="ECO:0000256" key="5">
    <source>
        <dbReference type="ARBA" id="ARBA00023077"/>
    </source>
</evidence>
<evidence type="ECO:0000259" key="10">
    <source>
        <dbReference type="Pfam" id="PF00593"/>
    </source>
</evidence>
<keyword evidence="5 9" id="KW-0798">TonB box</keyword>
<dbReference type="PROSITE" id="PS52016">
    <property type="entry name" value="TONB_DEPENDENT_REC_3"/>
    <property type="match status" value="1"/>
</dbReference>
<dbReference type="InterPro" id="IPR023996">
    <property type="entry name" value="TonB-dep_OMP_SusC/RagA"/>
</dbReference>
<keyword evidence="2 8" id="KW-0813">Transport</keyword>
<dbReference type="InterPro" id="IPR037066">
    <property type="entry name" value="Plug_dom_sf"/>
</dbReference>
<dbReference type="Gene3D" id="2.40.170.20">
    <property type="entry name" value="TonB-dependent receptor, beta-barrel domain"/>
    <property type="match status" value="1"/>
</dbReference>
<evidence type="ECO:0000256" key="2">
    <source>
        <dbReference type="ARBA" id="ARBA00022448"/>
    </source>
</evidence>
<keyword evidence="13" id="KW-1185">Reference proteome</keyword>
<evidence type="ECO:0000313" key="12">
    <source>
        <dbReference type="EMBL" id="TXK37684.1"/>
    </source>
</evidence>
<dbReference type="NCBIfam" id="TIGR04057">
    <property type="entry name" value="SusC_RagA_signa"/>
    <property type="match status" value="1"/>
</dbReference>
<keyword evidence="3 8" id="KW-1134">Transmembrane beta strand</keyword>